<dbReference type="OrthoDB" id="9781705at2"/>
<dbReference type="Pfam" id="PF04069">
    <property type="entry name" value="OpuAC"/>
    <property type="match status" value="1"/>
</dbReference>
<dbReference type="Gene3D" id="3.40.190.10">
    <property type="entry name" value="Periplasmic binding protein-like II"/>
    <property type="match status" value="1"/>
</dbReference>
<dbReference type="HOGENOM" id="CLU_038355_1_0_11"/>
<reference evidence="3 4" key="1">
    <citation type="journal article" date="2012" name="J. Bacteriol.">
        <title>Genome Sequence of Blastococcus saxobsidens DD2, a Stone-Inhabiting Bacterium.</title>
        <authorList>
            <person name="Chouaia B."/>
            <person name="Crotti E."/>
            <person name="Brusetti L."/>
            <person name="Daffonchio D."/>
            <person name="Essoussi I."/>
            <person name="Nouioui I."/>
            <person name="Sbissi I."/>
            <person name="Ghodhbane-Gtari F."/>
            <person name="Gtari M."/>
            <person name="Vacherie B."/>
            <person name="Barbe V."/>
            <person name="Medigue C."/>
            <person name="Gury J."/>
            <person name="Pujic P."/>
            <person name="Normand P."/>
        </authorList>
    </citation>
    <scope>NUCLEOTIDE SEQUENCE [LARGE SCALE GENOMIC DNA]</scope>
    <source>
        <strain evidence="3 4">DD2</strain>
    </source>
</reference>
<dbReference type="GO" id="GO:0043190">
    <property type="term" value="C:ATP-binding cassette (ABC) transporter complex"/>
    <property type="evidence" value="ECO:0007669"/>
    <property type="project" value="InterPro"/>
</dbReference>
<protein>
    <submittedName>
        <fullName evidence="3">Putative glycine/betaine ABC transporter, substrate-binding protein</fullName>
    </submittedName>
</protein>
<evidence type="ECO:0000313" key="3">
    <source>
        <dbReference type="EMBL" id="CCG01214.1"/>
    </source>
</evidence>
<dbReference type="eggNOG" id="COG1732">
    <property type="taxonomic scope" value="Bacteria"/>
</dbReference>
<accession>H6RL84</accession>
<gene>
    <name evidence="3" type="ordered locus">BLASA_0235</name>
</gene>
<dbReference type="AlphaFoldDB" id="H6RL84"/>
<feature type="chain" id="PRO_5038892137" evidence="1">
    <location>
        <begin position="20"/>
        <end position="326"/>
    </location>
</feature>
<feature type="domain" description="ABC-type glycine betaine transport system substrate-binding" evidence="2">
    <location>
        <begin position="47"/>
        <end position="317"/>
    </location>
</feature>
<dbReference type="Proteomes" id="UP000007517">
    <property type="component" value="Chromosome"/>
</dbReference>
<dbReference type="CDD" id="cd13611">
    <property type="entry name" value="PBP2_YehZ"/>
    <property type="match status" value="1"/>
</dbReference>
<dbReference type="EMBL" id="FO117623">
    <property type="protein sequence ID" value="CCG01214.1"/>
    <property type="molecule type" value="Genomic_DNA"/>
</dbReference>
<dbReference type="GO" id="GO:0022857">
    <property type="term" value="F:transmembrane transporter activity"/>
    <property type="evidence" value="ECO:0007669"/>
    <property type="project" value="InterPro"/>
</dbReference>
<dbReference type="InterPro" id="IPR007210">
    <property type="entry name" value="ABC_Gly_betaine_transp_sub-bd"/>
</dbReference>
<evidence type="ECO:0000256" key="1">
    <source>
        <dbReference type="SAM" id="SignalP"/>
    </source>
</evidence>
<organism evidence="3 4">
    <name type="scientific">Blastococcus saxobsidens (strain DD2)</name>
    <dbReference type="NCBI Taxonomy" id="1146883"/>
    <lineage>
        <taxon>Bacteria</taxon>
        <taxon>Bacillati</taxon>
        <taxon>Actinomycetota</taxon>
        <taxon>Actinomycetes</taxon>
        <taxon>Geodermatophilales</taxon>
        <taxon>Geodermatophilaceae</taxon>
        <taxon>Blastococcus</taxon>
    </lineage>
</organism>
<dbReference type="Gene3D" id="3.40.190.120">
    <property type="entry name" value="Osmoprotection protein (prox), domain 2"/>
    <property type="match status" value="1"/>
</dbReference>
<sequence>MRSPLAAAAALLSSAALVAGCGLESANTFTPQAEPGLIEPVADEGAEITVGTKNFTEALILGKIAAIALQAAGFEVVDRSGIPGAAPARAAMLDGEVEFQWEYTGTGWLNYLGMPEGIPDQQEQYEAVREADLANGLTWLPPAPLNNTYAFAVRSEAVEELGGIDSLSDIAELPVEERTFCVESEFATRGDGFEPMLEAYGIPLGDPQGVPRDNVSVLDTGAVYTATDEGACNFGEVFTTDGRIASLDLTVLEDDRGYFPAYNVAPVVLTDVLEENPEIADVFAKIIPRLTDEVMIELNSRVDVGGETPADVALDWLVSEGLVTRG</sequence>
<keyword evidence="4" id="KW-1185">Reference proteome</keyword>
<evidence type="ECO:0000259" key="2">
    <source>
        <dbReference type="Pfam" id="PF04069"/>
    </source>
</evidence>
<proteinExistence type="predicted"/>
<evidence type="ECO:0000313" key="4">
    <source>
        <dbReference type="Proteomes" id="UP000007517"/>
    </source>
</evidence>
<dbReference type="KEGG" id="bsd:BLASA_0235"/>
<feature type="signal peptide" evidence="1">
    <location>
        <begin position="1"/>
        <end position="19"/>
    </location>
</feature>
<dbReference type="STRING" id="1146883.BLASA_0235"/>
<name>H6RL84_BLASD</name>
<keyword evidence="1" id="KW-0732">Signal</keyword>
<dbReference type="RefSeq" id="WP_014374131.1">
    <property type="nucleotide sequence ID" value="NC_016943.1"/>
</dbReference>
<reference evidence="4" key="2">
    <citation type="submission" date="2012-02" db="EMBL/GenBank/DDBJ databases">
        <title>Complete genome sequence of Blastococcus saxobsidens strain DD2.</title>
        <authorList>
            <person name="Genoscope."/>
        </authorList>
    </citation>
    <scope>NUCLEOTIDE SEQUENCE [LARGE SCALE GENOMIC DNA]</scope>
    <source>
        <strain evidence="4">DD2</strain>
    </source>
</reference>
<dbReference type="SUPFAM" id="SSF53850">
    <property type="entry name" value="Periplasmic binding protein-like II"/>
    <property type="match status" value="1"/>
</dbReference>
<dbReference type="PROSITE" id="PS51257">
    <property type="entry name" value="PROKAR_LIPOPROTEIN"/>
    <property type="match status" value="1"/>
</dbReference>